<evidence type="ECO:0000256" key="15">
    <source>
        <dbReference type="PROSITE-ProRule" id="PRU00169"/>
    </source>
</evidence>
<keyword evidence="11 16" id="KW-1133">Transmembrane helix</keyword>
<comment type="catalytic activity">
    <reaction evidence="1">
        <text>ATP + protein L-histidine = ADP + protein N-phospho-L-histidine.</text>
        <dbReference type="EC" id="2.7.13.3"/>
    </reaction>
</comment>
<dbReference type="PRINTS" id="PR00344">
    <property type="entry name" value="BCTRLSENSOR"/>
</dbReference>
<dbReference type="InterPro" id="IPR036641">
    <property type="entry name" value="HPT_dom_sf"/>
</dbReference>
<dbReference type="CDD" id="cd16922">
    <property type="entry name" value="HATPase_EvgS-ArcB-TorS-like"/>
    <property type="match status" value="1"/>
</dbReference>
<dbReference type="EMBL" id="JAUSVU010000034">
    <property type="protein sequence ID" value="MDQ0536937.1"/>
    <property type="molecule type" value="Genomic_DNA"/>
</dbReference>
<evidence type="ECO:0000256" key="4">
    <source>
        <dbReference type="ARBA" id="ARBA00022475"/>
    </source>
</evidence>
<feature type="transmembrane region" description="Helical" evidence="16">
    <location>
        <begin position="6"/>
        <end position="29"/>
    </location>
</feature>
<dbReference type="InterPro" id="IPR003660">
    <property type="entry name" value="HAMP_dom"/>
</dbReference>
<dbReference type="PROSITE" id="PS50885">
    <property type="entry name" value="HAMP"/>
    <property type="match status" value="1"/>
</dbReference>
<evidence type="ECO:0000313" key="21">
    <source>
        <dbReference type="EMBL" id="MDQ0536937.1"/>
    </source>
</evidence>
<dbReference type="Gene3D" id="1.10.287.130">
    <property type="match status" value="1"/>
</dbReference>
<dbReference type="Gene3D" id="6.10.340.10">
    <property type="match status" value="1"/>
</dbReference>
<dbReference type="InterPro" id="IPR011006">
    <property type="entry name" value="CheY-like_superfamily"/>
</dbReference>
<dbReference type="Proteomes" id="UP001244552">
    <property type="component" value="Unassembled WGS sequence"/>
</dbReference>
<feature type="transmembrane region" description="Helical" evidence="16">
    <location>
        <begin position="319"/>
        <end position="340"/>
    </location>
</feature>
<keyword evidence="7 16" id="KW-0812">Transmembrane</keyword>
<evidence type="ECO:0000259" key="20">
    <source>
        <dbReference type="PROSITE" id="PS50894"/>
    </source>
</evidence>
<dbReference type="PANTHER" id="PTHR45339:SF1">
    <property type="entry name" value="HYBRID SIGNAL TRANSDUCTION HISTIDINE KINASE J"/>
    <property type="match status" value="1"/>
</dbReference>
<keyword evidence="5 15" id="KW-0597">Phosphoprotein</keyword>
<evidence type="ECO:0000256" key="5">
    <source>
        <dbReference type="ARBA" id="ARBA00022553"/>
    </source>
</evidence>
<evidence type="ECO:0000259" key="19">
    <source>
        <dbReference type="PROSITE" id="PS50885"/>
    </source>
</evidence>
<dbReference type="Gene3D" id="3.40.50.2300">
    <property type="match status" value="1"/>
</dbReference>
<dbReference type="SUPFAM" id="SSF47384">
    <property type="entry name" value="Homodimeric domain of signal transducing histidine kinase"/>
    <property type="match status" value="1"/>
</dbReference>
<proteinExistence type="predicted"/>
<evidence type="ECO:0000256" key="6">
    <source>
        <dbReference type="ARBA" id="ARBA00022679"/>
    </source>
</evidence>
<evidence type="ECO:0000256" key="10">
    <source>
        <dbReference type="ARBA" id="ARBA00022840"/>
    </source>
</evidence>
<keyword evidence="4" id="KW-1003">Cell membrane</keyword>
<keyword evidence="12" id="KW-0902">Two-component regulatory system</keyword>
<comment type="subcellular location">
    <subcellularLocation>
        <location evidence="2">Cell membrane</location>
        <topology evidence="2">Multi-pass membrane protein</topology>
    </subcellularLocation>
</comment>
<dbReference type="Pfam" id="PF00072">
    <property type="entry name" value="Response_reg"/>
    <property type="match status" value="1"/>
</dbReference>
<dbReference type="PANTHER" id="PTHR45339">
    <property type="entry name" value="HYBRID SIGNAL TRANSDUCTION HISTIDINE KINASE J"/>
    <property type="match status" value="1"/>
</dbReference>
<dbReference type="CDD" id="cd00082">
    <property type="entry name" value="HisKA"/>
    <property type="match status" value="1"/>
</dbReference>
<dbReference type="EC" id="2.7.13.3" evidence="3"/>
<evidence type="ECO:0000259" key="17">
    <source>
        <dbReference type="PROSITE" id="PS50109"/>
    </source>
</evidence>
<dbReference type="SUPFAM" id="SSF55874">
    <property type="entry name" value="ATPase domain of HSP90 chaperone/DNA topoisomerase II/histidine kinase"/>
    <property type="match status" value="1"/>
</dbReference>
<evidence type="ECO:0000313" key="22">
    <source>
        <dbReference type="Proteomes" id="UP001244552"/>
    </source>
</evidence>
<dbReference type="SUPFAM" id="SSF52172">
    <property type="entry name" value="CheY-like"/>
    <property type="match status" value="1"/>
</dbReference>
<dbReference type="CDD" id="cd17546">
    <property type="entry name" value="REC_hyHK_CKI1_RcsC-like"/>
    <property type="match status" value="1"/>
</dbReference>
<dbReference type="Pfam" id="PF00512">
    <property type="entry name" value="HisKA"/>
    <property type="match status" value="1"/>
</dbReference>
<dbReference type="SMART" id="SM00387">
    <property type="entry name" value="HATPase_c"/>
    <property type="match status" value="1"/>
</dbReference>
<protein>
    <recommendedName>
        <fullName evidence="3">histidine kinase</fullName>
        <ecNumber evidence="3">2.7.13.3</ecNumber>
    </recommendedName>
</protein>
<evidence type="ECO:0000256" key="14">
    <source>
        <dbReference type="PROSITE-ProRule" id="PRU00110"/>
    </source>
</evidence>
<dbReference type="SMART" id="SM00304">
    <property type="entry name" value="HAMP"/>
    <property type="match status" value="1"/>
</dbReference>
<dbReference type="PROSITE" id="PS50110">
    <property type="entry name" value="RESPONSE_REGULATORY"/>
    <property type="match status" value="1"/>
</dbReference>
<keyword evidence="22" id="KW-1185">Reference proteome</keyword>
<gene>
    <name evidence="21" type="ORF">QO018_005835</name>
</gene>
<organism evidence="21 22">
    <name type="scientific">Azospirillum picis</name>
    <dbReference type="NCBI Taxonomy" id="488438"/>
    <lineage>
        <taxon>Bacteria</taxon>
        <taxon>Pseudomonadati</taxon>
        <taxon>Pseudomonadota</taxon>
        <taxon>Alphaproteobacteria</taxon>
        <taxon>Rhodospirillales</taxon>
        <taxon>Azospirillaceae</taxon>
        <taxon>Azospirillum</taxon>
    </lineage>
</organism>
<keyword evidence="8" id="KW-0547">Nucleotide-binding</keyword>
<evidence type="ECO:0000256" key="1">
    <source>
        <dbReference type="ARBA" id="ARBA00000085"/>
    </source>
</evidence>
<keyword evidence="13 16" id="KW-0472">Membrane</keyword>
<sequence>MFRHSLARLVLALQWTAILAVVALTFLLAGREWLAYVAADRIVALTGVDRVLFTASAGIRFELGVAGVAVLTEDDPAAAIAESHRQVDGYYGEAAFSIAETDFEGRDALLASIRDAHGLLAARRPLLDAVAAQPLAGRDMADAEPWLLATYALAERLAEVSVAVTNTVRMLDPAVVELVYVRQSSYLIRERFGRPCSALRPDVQRNQPLDRVRLGEWREGIGAYRARWDALDEQLARPGAPVQLVEDVRRGRAATRAAQDRMDAVIYGLDGSGVPAMAPAEWSHLCTDAYAPVLALGEHALGLAIEHAERRRAEAQRMALLMAVLSLASLLLGGLSIHTVQRRLSAPMRQMQATIDRLSRQEFDEPVPAAGYPDEMGAIAGALEGLRVGALASRGLQRQLDEARRQEVARANEANRAKTAFLATMSHEVRTPLNGILAMGQLLGDSPLSPQQRQWLDGIFQSGSLLLAVLNDVLDYAKIEAGRMELECAVFSPQALLQAIEASVAPQALAKGLEYRSTVAPLPARLLGDPAKLGQVLLNLVGNAVKFTGEGRVVVSARTREDAAPGRARVEFTVSDTGIGIAPEALGTLFDAFTQSDSSITRRFGGTGLGLAISRRIVEAMGGTIAVESAPGQGSRFTVAVEFALAPSAAPAVPVAPAAIEPAMPELSILLAEDNPVNAAAAVGLLERMGHRVTHAADGLAAVRLAGCHDYDAVLTDLAMPGLDGLELARRIRGLPHATRSQVPIIAVTATVSAERMQDCFAAGMTGFVGKPFHRGELRHALAVAIGADEEDALPSAARPLVLRRSSLLAERMADLGPDRAGRIVGLFVETAPELMQEIRAAAASRDAEACGDAAHRLKSAAGLVGLSRLARMAVLVEQAAAELAEEAEAAAETLDRHVASLAGAVPRAIVEVERVWRSILAAQRADGVKR</sequence>
<dbReference type="InterPro" id="IPR003594">
    <property type="entry name" value="HATPase_dom"/>
</dbReference>
<dbReference type="Gene3D" id="1.20.120.160">
    <property type="entry name" value="HPT domain"/>
    <property type="match status" value="1"/>
</dbReference>
<feature type="modified residue" description="Phosphohistidine" evidence="14">
    <location>
        <position position="856"/>
    </location>
</feature>
<dbReference type="InterPro" id="IPR005467">
    <property type="entry name" value="His_kinase_dom"/>
</dbReference>
<keyword evidence="9" id="KW-0418">Kinase</keyword>
<reference evidence="21 22" key="1">
    <citation type="submission" date="2023-07" db="EMBL/GenBank/DDBJ databases">
        <title>Genomic Encyclopedia of Type Strains, Phase IV (KMG-IV): sequencing the most valuable type-strain genomes for metagenomic binning, comparative biology and taxonomic classification.</title>
        <authorList>
            <person name="Goeker M."/>
        </authorList>
    </citation>
    <scope>NUCLEOTIDE SEQUENCE [LARGE SCALE GENOMIC DNA]</scope>
    <source>
        <strain evidence="21 22">DSM 19922</strain>
    </source>
</reference>
<feature type="domain" description="HPt" evidence="20">
    <location>
        <begin position="817"/>
        <end position="917"/>
    </location>
</feature>
<feature type="modified residue" description="4-aspartylphosphate" evidence="15">
    <location>
        <position position="717"/>
    </location>
</feature>
<evidence type="ECO:0000256" key="9">
    <source>
        <dbReference type="ARBA" id="ARBA00022777"/>
    </source>
</evidence>
<dbReference type="PROSITE" id="PS50894">
    <property type="entry name" value="HPT"/>
    <property type="match status" value="1"/>
</dbReference>
<evidence type="ECO:0000256" key="8">
    <source>
        <dbReference type="ARBA" id="ARBA00022741"/>
    </source>
</evidence>
<evidence type="ECO:0000256" key="11">
    <source>
        <dbReference type="ARBA" id="ARBA00022989"/>
    </source>
</evidence>
<evidence type="ECO:0000259" key="18">
    <source>
        <dbReference type="PROSITE" id="PS50110"/>
    </source>
</evidence>
<dbReference type="Pfam" id="PF01627">
    <property type="entry name" value="Hpt"/>
    <property type="match status" value="1"/>
</dbReference>
<evidence type="ECO:0000256" key="7">
    <source>
        <dbReference type="ARBA" id="ARBA00022692"/>
    </source>
</evidence>
<comment type="caution">
    <text evidence="21">The sequence shown here is derived from an EMBL/GenBank/DDBJ whole genome shotgun (WGS) entry which is preliminary data.</text>
</comment>
<dbReference type="InterPro" id="IPR003661">
    <property type="entry name" value="HisK_dim/P_dom"/>
</dbReference>
<dbReference type="SMART" id="SM00448">
    <property type="entry name" value="REC"/>
    <property type="match status" value="1"/>
</dbReference>
<dbReference type="InterPro" id="IPR008207">
    <property type="entry name" value="Sig_transdc_His_kin_Hpt_dom"/>
</dbReference>
<feature type="domain" description="Response regulatory" evidence="18">
    <location>
        <begin position="668"/>
        <end position="786"/>
    </location>
</feature>
<dbReference type="Pfam" id="PF02518">
    <property type="entry name" value="HATPase_c"/>
    <property type="match status" value="1"/>
</dbReference>
<keyword evidence="10" id="KW-0067">ATP-binding</keyword>
<dbReference type="InterPro" id="IPR036890">
    <property type="entry name" value="HATPase_C_sf"/>
</dbReference>
<feature type="domain" description="Histidine kinase" evidence="17">
    <location>
        <begin position="424"/>
        <end position="645"/>
    </location>
</feature>
<evidence type="ECO:0000256" key="3">
    <source>
        <dbReference type="ARBA" id="ARBA00012438"/>
    </source>
</evidence>
<dbReference type="InterPro" id="IPR001789">
    <property type="entry name" value="Sig_transdc_resp-reg_receiver"/>
</dbReference>
<evidence type="ECO:0000256" key="2">
    <source>
        <dbReference type="ARBA" id="ARBA00004651"/>
    </source>
</evidence>
<evidence type="ECO:0000256" key="12">
    <source>
        <dbReference type="ARBA" id="ARBA00023012"/>
    </source>
</evidence>
<dbReference type="RefSeq" id="WP_209990457.1">
    <property type="nucleotide sequence ID" value="NZ_JAGINO010000034.1"/>
</dbReference>
<keyword evidence="6" id="KW-0808">Transferase</keyword>
<dbReference type="InterPro" id="IPR004358">
    <property type="entry name" value="Sig_transdc_His_kin-like_C"/>
</dbReference>
<name>A0ABU0MTX1_9PROT</name>
<accession>A0ABU0MTX1</accession>
<dbReference type="Pfam" id="PF00672">
    <property type="entry name" value="HAMP"/>
    <property type="match status" value="1"/>
</dbReference>
<evidence type="ECO:0000256" key="13">
    <source>
        <dbReference type="ARBA" id="ARBA00023136"/>
    </source>
</evidence>
<dbReference type="PROSITE" id="PS50109">
    <property type="entry name" value="HIS_KIN"/>
    <property type="match status" value="1"/>
</dbReference>
<dbReference type="InterPro" id="IPR036097">
    <property type="entry name" value="HisK_dim/P_sf"/>
</dbReference>
<dbReference type="SMART" id="SM00388">
    <property type="entry name" value="HisKA"/>
    <property type="match status" value="1"/>
</dbReference>
<dbReference type="SUPFAM" id="SSF47226">
    <property type="entry name" value="Histidine-containing phosphotransfer domain, HPT domain"/>
    <property type="match status" value="1"/>
</dbReference>
<dbReference type="Gene3D" id="3.30.565.10">
    <property type="entry name" value="Histidine kinase-like ATPase, C-terminal domain"/>
    <property type="match status" value="1"/>
</dbReference>
<evidence type="ECO:0000256" key="16">
    <source>
        <dbReference type="SAM" id="Phobius"/>
    </source>
</evidence>
<feature type="domain" description="HAMP" evidence="19">
    <location>
        <begin position="342"/>
        <end position="395"/>
    </location>
</feature>